<keyword evidence="13" id="KW-1133">Transmembrane helix</keyword>
<evidence type="ECO:0000259" key="14">
    <source>
        <dbReference type="Pfam" id="PF01180"/>
    </source>
</evidence>
<keyword evidence="8" id="KW-0288">FMN</keyword>
<evidence type="ECO:0000256" key="7">
    <source>
        <dbReference type="ARBA" id="ARBA00022630"/>
    </source>
</evidence>
<dbReference type="Pfam" id="PF01180">
    <property type="entry name" value="DHO_dh"/>
    <property type="match status" value="1"/>
</dbReference>
<dbReference type="InterPro" id="IPR050074">
    <property type="entry name" value="DHO_dehydrogenase"/>
</dbReference>
<feature type="compositionally biased region" description="Basic and acidic residues" evidence="12">
    <location>
        <begin position="98"/>
        <end position="122"/>
    </location>
</feature>
<accession>A0A0J9SUS3</accession>
<dbReference type="PANTHER" id="PTHR48109:SF4">
    <property type="entry name" value="DIHYDROOROTATE DEHYDROGENASE (QUINONE), MITOCHONDRIAL"/>
    <property type="match status" value="1"/>
</dbReference>
<keyword evidence="13" id="KW-0812">Transmembrane</keyword>
<evidence type="ECO:0000256" key="1">
    <source>
        <dbReference type="ARBA" id="ARBA00001917"/>
    </source>
</evidence>
<keyword evidence="9" id="KW-0560">Oxidoreductase</keyword>
<evidence type="ECO:0000256" key="12">
    <source>
        <dbReference type="SAM" id="MobiDB-lite"/>
    </source>
</evidence>
<comment type="cofactor">
    <cofactor evidence="1">
        <name>FMN</name>
        <dbReference type="ChEBI" id="CHEBI:58210"/>
    </cofactor>
</comment>
<dbReference type="UniPathway" id="UPA00070">
    <property type="reaction ID" value="UER00946"/>
</dbReference>
<dbReference type="GO" id="GO:0106430">
    <property type="term" value="F:dihydroorotate dehydrogenase (quinone) activity"/>
    <property type="evidence" value="ECO:0007669"/>
    <property type="project" value="UniProtKB-EC"/>
</dbReference>
<dbReference type="PROSITE" id="PS00911">
    <property type="entry name" value="DHODEHASE_1"/>
    <property type="match status" value="1"/>
</dbReference>
<dbReference type="InterPro" id="IPR001295">
    <property type="entry name" value="Dihydroorotate_DH_CS"/>
</dbReference>
<evidence type="ECO:0000256" key="8">
    <source>
        <dbReference type="ARBA" id="ARBA00022643"/>
    </source>
</evidence>
<dbReference type="CDD" id="cd04738">
    <property type="entry name" value="DHOD_2_like"/>
    <property type="match status" value="1"/>
</dbReference>
<evidence type="ECO:0000256" key="9">
    <source>
        <dbReference type="ARBA" id="ARBA00023002"/>
    </source>
</evidence>
<dbReference type="SUPFAM" id="SSF51395">
    <property type="entry name" value="FMN-linked oxidoreductases"/>
    <property type="match status" value="1"/>
</dbReference>
<evidence type="ECO:0000313" key="15">
    <source>
        <dbReference type="EMBL" id="KMZ85807.1"/>
    </source>
</evidence>
<comment type="similarity">
    <text evidence="4">Belongs to the dihydroorotate dehydrogenase family. Type 2 subfamily.</text>
</comment>
<reference evidence="15 16" key="1">
    <citation type="submission" date="2011-08" db="EMBL/GenBank/DDBJ databases">
        <title>The Genome Sequence of Plasmodium vivax Brazil I.</title>
        <authorList>
            <consortium name="The Broad Institute Genome Sequencing Platform"/>
            <consortium name="The Broad Institute Genome Sequencing Center for Infectious Disease"/>
            <person name="Neafsey D."/>
            <person name="Carlton J."/>
            <person name="Barnwell J."/>
            <person name="Collins W."/>
            <person name="Escalante A."/>
            <person name="Mullikin J."/>
            <person name="Saul A."/>
            <person name="Guigo R."/>
            <person name="Camara F."/>
            <person name="Young S.K."/>
            <person name="Zeng Q."/>
            <person name="Gargeya S."/>
            <person name="Fitzgerald M."/>
            <person name="Haas B."/>
            <person name="Abouelleil A."/>
            <person name="Alvarado L."/>
            <person name="Arachchi H.M."/>
            <person name="Berlin A."/>
            <person name="Brown A."/>
            <person name="Chapman S.B."/>
            <person name="Chen Z."/>
            <person name="Dunbar C."/>
            <person name="Freedman E."/>
            <person name="Gearin G."/>
            <person name="Gellesch M."/>
            <person name="Goldberg J."/>
            <person name="Griggs A."/>
            <person name="Gujja S."/>
            <person name="Heiman D."/>
            <person name="Howarth C."/>
            <person name="Larson L."/>
            <person name="Lui A."/>
            <person name="MacDonald P.J.P."/>
            <person name="Montmayeur A."/>
            <person name="Murphy C."/>
            <person name="Neiman D."/>
            <person name="Pearson M."/>
            <person name="Priest M."/>
            <person name="Roberts A."/>
            <person name="Saif S."/>
            <person name="Shea T."/>
            <person name="Shenoy N."/>
            <person name="Sisk P."/>
            <person name="Stolte C."/>
            <person name="Sykes S."/>
            <person name="Wortman J."/>
            <person name="Nusbaum C."/>
            <person name="Birren B."/>
        </authorList>
    </citation>
    <scope>NUCLEOTIDE SEQUENCE [LARGE SCALE GENOMIC DNA]</scope>
    <source>
        <strain evidence="15 16">Brazil I</strain>
    </source>
</reference>
<keyword evidence="10 13" id="KW-0472">Membrane</keyword>
<dbReference type="GO" id="GO:0044205">
    <property type="term" value="P:'de novo' UMP biosynthetic process"/>
    <property type="evidence" value="ECO:0007669"/>
    <property type="project" value="UniProtKB-UniPathway"/>
</dbReference>
<evidence type="ECO:0000256" key="6">
    <source>
        <dbReference type="ARBA" id="ARBA00017599"/>
    </source>
</evidence>
<dbReference type="OrthoDB" id="14784at2759"/>
<dbReference type="AlphaFoldDB" id="A0A0J9SUS3"/>
<dbReference type="SMR" id="A0A0J9SUS3"/>
<dbReference type="NCBIfam" id="NF003652">
    <property type="entry name" value="PRK05286.2-5"/>
    <property type="match status" value="1"/>
</dbReference>
<feature type="domain" description="Dihydroorotate dehydrogenase catalytic" evidence="14">
    <location>
        <begin position="211"/>
        <end position="552"/>
    </location>
</feature>
<evidence type="ECO:0000256" key="3">
    <source>
        <dbReference type="ARBA" id="ARBA00005161"/>
    </source>
</evidence>
<evidence type="ECO:0000256" key="11">
    <source>
        <dbReference type="ARBA" id="ARBA00048639"/>
    </source>
</evidence>
<dbReference type="Proteomes" id="UP000053327">
    <property type="component" value="Unassembled WGS sequence"/>
</dbReference>
<dbReference type="PANTHER" id="PTHR48109">
    <property type="entry name" value="DIHYDROOROTATE DEHYDROGENASE (QUINONE), MITOCHONDRIAL-RELATED"/>
    <property type="match status" value="1"/>
</dbReference>
<dbReference type="EC" id="1.3.5.2" evidence="5"/>
<dbReference type="InterPro" id="IPR005719">
    <property type="entry name" value="Dihydroorotate_DH_2"/>
</dbReference>
<evidence type="ECO:0000256" key="4">
    <source>
        <dbReference type="ARBA" id="ARBA00005359"/>
    </source>
</evidence>
<evidence type="ECO:0000313" key="16">
    <source>
        <dbReference type="Proteomes" id="UP000053327"/>
    </source>
</evidence>
<evidence type="ECO:0000256" key="5">
    <source>
        <dbReference type="ARBA" id="ARBA00012791"/>
    </source>
</evidence>
<organism evidence="15 16">
    <name type="scientific">Plasmodium vivax (strain Brazil I)</name>
    <dbReference type="NCBI Taxonomy" id="1033975"/>
    <lineage>
        <taxon>Eukaryota</taxon>
        <taxon>Sar</taxon>
        <taxon>Alveolata</taxon>
        <taxon>Apicomplexa</taxon>
        <taxon>Aconoidasida</taxon>
        <taxon>Haemosporida</taxon>
        <taxon>Plasmodiidae</taxon>
        <taxon>Plasmodium</taxon>
        <taxon>Plasmodium (Plasmodium)</taxon>
    </lineage>
</organism>
<comment type="subcellular location">
    <subcellularLocation>
        <location evidence="2">Membrane</location>
    </subcellularLocation>
</comment>
<name>A0A0J9SUS3_PLAV1</name>
<dbReference type="PROSITE" id="PS00912">
    <property type="entry name" value="DHODEHASE_2"/>
    <property type="match status" value="1"/>
</dbReference>
<evidence type="ECO:0000256" key="2">
    <source>
        <dbReference type="ARBA" id="ARBA00004370"/>
    </source>
</evidence>
<dbReference type="GO" id="GO:0006207">
    <property type="term" value="P:'de novo' pyrimidine nucleobase biosynthetic process"/>
    <property type="evidence" value="ECO:0007669"/>
    <property type="project" value="InterPro"/>
</dbReference>
<feature type="region of interest" description="Disordered" evidence="12">
    <location>
        <begin position="96"/>
        <end position="122"/>
    </location>
</feature>
<comment type="pathway">
    <text evidence="3">Pyrimidine metabolism; UMP biosynthesis via de novo pathway; orotate from (S)-dihydroorotate (quinone route): step 1/1.</text>
</comment>
<keyword evidence="7" id="KW-0285">Flavoprotein</keyword>
<feature type="transmembrane region" description="Helical" evidence="13">
    <location>
        <begin position="145"/>
        <end position="160"/>
    </location>
</feature>
<sequence>MLRHSCLREKGNLIGGSLLRGISAQLRAAGGGTFRSFHSYRSFCSFCIFRRANKADANWYGCFPGHVAGGATCGPLRGDCAERHKLMAHVRRFSGESTRAKGGDKREGDIEGNRTNGSDKTKQLEEEMKKLNEQIAREKGNHKKALLFIFTCVVALYMYFESYDPEFFLYDVFLKMLLKYVDGETCHELFLLMGKYKLLPYDTGKDNIYSCSEIKGLNFINPFGVAAGFDKNGVCIDGILKLGFSFIEIGTITPKAQKGNERPRIFRDLETRSIINSCGFNNMGCDEVCKNLKRFRERQKTDKLLQRHLVGVSLGKNKDSPDILQDLSYCIGKIGRYADYIAINVSSPNTPGLRDHQKGERLHGIIQRVKEEVAKLDGGGAPLGGATTGGAAMGGATTGEAVVGKAPPDEAATGGEPWANTTKRRPLIFVKLAPDLEEGERKSIANVLLNAEVDGMIICNTTTQKFNIKSFEDKKGGVSGEKLKGVSTHMISQMYNYTNGKIPIIASGGIFTGEDALEKIEAGASVCQLYSCLVFNGMKAAVRIKRELDHLLYQRGYYKLGDAVGRAHRRAA</sequence>
<dbReference type="GO" id="GO:0005743">
    <property type="term" value="C:mitochondrial inner membrane"/>
    <property type="evidence" value="ECO:0007669"/>
    <property type="project" value="TreeGrafter"/>
</dbReference>
<gene>
    <name evidence="15" type="ORF">PVBG_01317</name>
</gene>
<comment type="catalytic activity">
    <reaction evidence="11">
        <text>(S)-dihydroorotate + a quinone = orotate + a quinol</text>
        <dbReference type="Rhea" id="RHEA:30187"/>
        <dbReference type="ChEBI" id="CHEBI:24646"/>
        <dbReference type="ChEBI" id="CHEBI:30839"/>
        <dbReference type="ChEBI" id="CHEBI:30864"/>
        <dbReference type="ChEBI" id="CHEBI:132124"/>
        <dbReference type="EC" id="1.3.5.2"/>
    </reaction>
</comment>
<dbReference type="InterPro" id="IPR005720">
    <property type="entry name" value="Dihydroorotate_DH_cat"/>
</dbReference>
<dbReference type="EMBL" id="KQ234829">
    <property type="protein sequence ID" value="KMZ85807.1"/>
    <property type="molecule type" value="Genomic_DNA"/>
</dbReference>
<evidence type="ECO:0000256" key="13">
    <source>
        <dbReference type="SAM" id="Phobius"/>
    </source>
</evidence>
<dbReference type="InterPro" id="IPR013785">
    <property type="entry name" value="Aldolase_TIM"/>
</dbReference>
<protein>
    <recommendedName>
        <fullName evidence="6">Dihydroorotate dehydrogenase (quinone), mitochondrial</fullName>
        <ecNumber evidence="5">1.3.5.2</ecNumber>
    </recommendedName>
</protein>
<dbReference type="Gene3D" id="3.20.20.70">
    <property type="entry name" value="Aldolase class I"/>
    <property type="match status" value="1"/>
</dbReference>
<proteinExistence type="inferred from homology"/>
<evidence type="ECO:0000256" key="10">
    <source>
        <dbReference type="ARBA" id="ARBA00023136"/>
    </source>
</evidence>